<reference evidence="2" key="2">
    <citation type="submission" date="2015-01" db="EMBL/GenBank/DDBJ databases">
        <title>Evolutionary Origins and Diversification of the Mycorrhizal Mutualists.</title>
        <authorList>
            <consortium name="DOE Joint Genome Institute"/>
            <consortium name="Mycorrhizal Genomics Consortium"/>
            <person name="Kohler A."/>
            <person name="Kuo A."/>
            <person name="Nagy L.G."/>
            <person name="Floudas D."/>
            <person name="Copeland A."/>
            <person name="Barry K.W."/>
            <person name="Cichocki N."/>
            <person name="Veneault-Fourrey C."/>
            <person name="LaButti K."/>
            <person name="Lindquist E.A."/>
            <person name="Lipzen A."/>
            <person name="Lundell T."/>
            <person name="Morin E."/>
            <person name="Murat C."/>
            <person name="Riley R."/>
            <person name="Ohm R."/>
            <person name="Sun H."/>
            <person name="Tunlid A."/>
            <person name="Henrissat B."/>
            <person name="Grigoriev I.V."/>
            <person name="Hibbett D.S."/>
            <person name="Martin F."/>
        </authorList>
    </citation>
    <scope>NUCLEOTIDE SEQUENCE [LARGE SCALE GENOMIC DNA]</scope>
    <source>
        <strain evidence="2">UH-Slu-Lm8-n1</strain>
    </source>
</reference>
<dbReference type="AlphaFoldDB" id="A0A0D0AVA8"/>
<dbReference type="Proteomes" id="UP000054485">
    <property type="component" value="Unassembled WGS sequence"/>
</dbReference>
<organism evidence="1 2">
    <name type="scientific">Suillus luteus UH-Slu-Lm8-n1</name>
    <dbReference type="NCBI Taxonomy" id="930992"/>
    <lineage>
        <taxon>Eukaryota</taxon>
        <taxon>Fungi</taxon>
        <taxon>Dikarya</taxon>
        <taxon>Basidiomycota</taxon>
        <taxon>Agaricomycotina</taxon>
        <taxon>Agaricomycetes</taxon>
        <taxon>Agaricomycetidae</taxon>
        <taxon>Boletales</taxon>
        <taxon>Suillineae</taxon>
        <taxon>Suillaceae</taxon>
        <taxon>Suillus</taxon>
    </lineage>
</organism>
<accession>A0A0D0AVA8</accession>
<proteinExistence type="predicted"/>
<dbReference type="InParanoid" id="A0A0D0AVA8"/>
<protein>
    <submittedName>
        <fullName evidence="1">Uncharacterized protein</fullName>
    </submittedName>
</protein>
<evidence type="ECO:0000313" key="2">
    <source>
        <dbReference type="Proteomes" id="UP000054485"/>
    </source>
</evidence>
<gene>
    <name evidence="1" type="ORF">CY34DRAFT_809454</name>
</gene>
<dbReference type="HOGENOM" id="CLU_3051971_0_0_1"/>
<name>A0A0D0AVA8_9AGAM</name>
<reference evidence="1 2" key="1">
    <citation type="submission" date="2014-04" db="EMBL/GenBank/DDBJ databases">
        <authorList>
            <consortium name="DOE Joint Genome Institute"/>
            <person name="Kuo A."/>
            <person name="Ruytinx J."/>
            <person name="Rineau F."/>
            <person name="Colpaert J."/>
            <person name="Kohler A."/>
            <person name="Nagy L.G."/>
            <person name="Floudas D."/>
            <person name="Copeland A."/>
            <person name="Barry K.W."/>
            <person name="Cichocki N."/>
            <person name="Veneault-Fourrey C."/>
            <person name="LaButti K."/>
            <person name="Lindquist E.A."/>
            <person name="Lipzen A."/>
            <person name="Lundell T."/>
            <person name="Morin E."/>
            <person name="Murat C."/>
            <person name="Sun H."/>
            <person name="Tunlid A."/>
            <person name="Henrissat B."/>
            <person name="Grigoriev I.V."/>
            <person name="Hibbett D.S."/>
            <person name="Martin F."/>
            <person name="Nordberg H.P."/>
            <person name="Cantor M.N."/>
            <person name="Hua S.X."/>
        </authorList>
    </citation>
    <scope>NUCLEOTIDE SEQUENCE [LARGE SCALE GENOMIC DNA]</scope>
    <source>
        <strain evidence="1 2">UH-Slu-Lm8-n1</strain>
    </source>
</reference>
<evidence type="ECO:0000313" key="1">
    <source>
        <dbReference type="EMBL" id="KIK38327.1"/>
    </source>
</evidence>
<dbReference type="EMBL" id="KN835399">
    <property type="protein sequence ID" value="KIK38327.1"/>
    <property type="molecule type" value="Genomic_DNA"/>
</dbReference>
<sequence>MICLKPWSGVGLLAITIRRPDACSVDVRSNDTTGTALPRIYKFPVEFLIPSTSE</sequence>
<keyword evidence="2" id="KW-1185">Reference proteome</keyword>